<dbReference type="OrthoDB" id="9807346at2"/>
<accession>A1KCI6</accession>
<gene>
    <name evidence="1" type="ordered locus">azo3926</name>
</gene>
<evidence type="ECO:0000313" key="1">
    <source>
        <dbReference type="EMBL" id="CAL96542.1"/>
    </source>
</evidence>
<protein>
    <recommendedName>
        <fullName evidence="3">Uracil-DNA glycosylase</fullName>
    </recommendedName>
</protein>
<evidence type="ECO:0008006" key="3">
    <source>
        <dbReference type="Google" id="ProtNLM"/>
    </source>
</evidence>
<dbReference type="KEGG" id="azo:azo3926"/>
<evidence type="ECO:0000313" key="2">
    <source>
        <dbReference type="Proteomes" id="UP000002588"/>
    </source>
</evidence>
<sequence>MAIAAGTPQRPGGIADCRGCAGYYITHDPAFPYGCRILGFHSRRKPCIEVEAASGEPCRGFTPKPARTA</sequence>
<organism evidence="1 2">
    <name type="scientific">Azoarcus sp. (strain BH72)</name>
    <dbReference type="NCBI Taxonomy" id="418699"/>
    <lineage>
        <taxon>Bacteria</taxon>
        <taxon>Pseudomonadati</taxon>
        <taxon>Pseudomonadota</taxon>
        <taxon>Betaproteobacteria</taxon>
        <taxon>Rhodocyclales</taxon>
        <taxon>Zoogloeaceae</taxon>
        <taxon>Azoarcus</taxon>
    </lineage>
</organism>
<dbReference type="AlphaFoldDB" id="A1KCI6"/>
<dbReference type="EMBL" id="AM406670">
    <property type="protein sequence ID" value="CAL96542.1"/>
    <property type="molecule type" value="Genomic_DNA"/>
</dbReference>
<proteinExistence type="predicted"/>
<dbReference type="eggNOG" id="ENOG5032P1Q">
    <property type="taxonomic scope" value="Bacteria"/>
</dbReference>
<dbReference type="RefSeq" id="WP_011767648.1">
    <property type="nucleotide sequence ID" value="NC_008702.1"/>
</dbReference>
<reference evidence="1 2" key="1">
    <citation type="journal article" date="2006" name="Nat. Biotechnol.">
        <title>Complete genome of the mutualistic, N2-fixing grass endophyte Azoarcus sp. strain BH72.</title>
        <authorList>
            <person name="Krause A."/>
            <person name="Ramakumar A."/>
            <person name="Bartels D."/>
            <person name="Battistoni F."/>
            <person name="Bekel T."/>
            <person name="Boch J."/>
            <person name="Boehm M."/>
            <person name="Friedrich F."/>
            <person name="Hurek T."/>
            <person name="Krause L."/>
            <person name="Linke B."/>
            <person name="McHardy A.C."/>
            <person name="Sarkar A."/>
            <person name="Schneiker S."/>
            <person name="Syed A.A."/>
            <person name="Thauer R."/>
            <person name="Vorhoelter F.-J."/>
            <person name="Weidner S."/>
            <person name="Puehler A."/>
            <person name="Reinhold-Hurek B."/>
            <person name="Kaiser O."/>
            <person name="Goesmann A."/>
        </authorList>
    </citation>
    <scope>NUCLEOTIDE SEQUENCE [LARGE SCALE GENOMIC DNA]</scope>
    <source>
        <strain evidence="1 2">BH72</strain>
    </source>
</reference>
<dbReference type="KEGG" id="aoa:dqs_4070"/>
<dbReference type="STRING" id="62928.azo3926"/>
<keyword evidence="2" id="KW-1185">Reference proteome</keyword>
<name>A1KCI6_AZOSB</name>
<dbReference type="Proteomes" id="UP000002588">
    <property type="component" value="Chromosome"/>
</dbReference>
<dbReference type="HOGENOM" id="CLU_197489_0_0_4"/>